<reference evidence="1 2" key="1">
    <citation type="submission" date="2016-10" db="EMBL/GenBank/DDBJ databases">
        <authorList>
            <person name="de Groot N.N."/>
        </authorList>
    </citation>
    <scope>NUCLEOTIDE SEQUENCE [LARGE SCALE GENOMIC DNA]</scope>
    <source>
        <strain evidence="1 2">Nm1</strain>
    </source>
</reference>
<protein>
    <submittedName>
        <fullName evidence="1">Uncharacterized protein</fullName>
    </submittedName>
</protein>
<dbReference type="EMBL" id="FNOY01000088">
    <property type="protein sequence ID" value="SDY96340.1"/>
    <property type="molecule type" value="Genomic_DNA"/>
</dbReference>
<gene>
    <name evidence="1" type="ORF">SAMN05421881_10886</name>
</gene>
<dbReference type="AlphaFoldDB" id="A0A1H3P5N4"/>
<evidence type="ECO:0000313" key="2">
    <source>
        <dbReference type="Proteomes" id="UP000198640"/>
    </source>
</evidence>
<dbReference type="Proteomes" id="UP000198640">
    <property type="component" value="Unassembled WGS sequence"/>
</dbReference>
<organism evidence="1 2">
    <name type="scientific">Nitrosomonas halophila</name>
    <dbReference type="NCBI Taxonomy" id="44576"/>
    <lineage>
        <taxon>Bacteria</taxon>
        <taxon>Pseudomonadati</taxon>
        <taxon>Pseudomonadota</taxon>
        <taxon>Betaproteobacteria</taxon>
        <taxon>Nitrosomonadales</taxon>
        <taxon>Nitrosomonadaceae</taxon>
        <taxon>Nitrosomonas</taxon>
    </lineage>
</organism>
<accession>A0A1H3P5N4</accession>
<sequence length="40" mass="4360">MTMHHCNGYGVKKADPEQNFLAPSGFCFDGMQIRSLAGLS</sequence>
<name>A0A1H3P5N4_9PROT</name>
<proteinExistence type="predicted"/>
<evidence type="ECO:0000313" key="1">
    <source>
        <dbReference type="EMBL" id="SDY96340.1"/>
    </source>
</evidence>
<keyword evidence="2" id="KW-1185">Reference proteome</keyword>